<evidence type="ECO:0000313" key="7">
    <source>
        <dbReference type="EMBL" id="AKS07092.1"/>
    </source>
</evidence>
<evidence type="ECO:0008006" key="9">
    <source>
        <dbReference type="Google" id="ProtNLM"/>
    </source>
</evidence>
<reference evidence="7 8" key="1">
    <citation type="journal article" date="2015" name="Genome Announc.">
        <title>Complete Genome Sequence of the Rhizobacterium Pseudomonas trivialis Strain IHBB745 with Multiple Plant Growth-Promoting Activities and Tolerance to Desiccation and Alkalinity.</title>
        <authorList>
            <person name="Gulati A."/>
            <person name="Swarnkar M.K."/>
            <person name="Vyas P."/>
            <person name="Rahi P."/>
            <person name="Thakur R."/>
            <person name="Thakur N."/>
            <person name="Singh A.K."/>
        </authorList>
    </citation>
    <scope>NUCLEOTIDE SEQUENCE [LARGE SCALE GENOMIC DNA]</scope>
    <source>
        <strain evidence="8">745</strain>
    </source>
</reference>
<dbReference type="Proteomes" id="UP000036608">
    <property type="component" value="Chromosome"/>
</dbReference>
<evidence type="ECO:0000313" key="8">
    <source>
        <dbReference type="Proteomes" id="UP000036608"/>
    </source>
</evidence>
<proteinExistence type="predicted"/>
<feature type="domain" description="ABC-three component systems C-terminal" evidence="6">
    <location>
        <begin position="259"/>
        <end position="379"/>
    </location>
</feature>
<evidence type="ECO:0000256" key="4">
    <source>
        <dbReference type="ARBA" id="ARBA00023136"/>
    </source>
</evidence>
<dbReference type="PANTHER" id="PTHR48182:SF2">
    <property type="entry name" value="PROTEIN SERAC1"/>
    <property type="match status" value="1"/>
</dbReference>
<dbReference type="PANTHER" id="PTHR48182">
    <property type="entry name" value="PROTEIN SERAC1"/>
    <property type="match status" value="1"/>
</dbReference>
<dbReference type="GO" id="GO:0016020">
    <property type="term" value="C:membrane"/>
    <property type="evidence" value="ECO:0007669"/>
    <property type="project" value="UniProtKB-SubCell"/>
</dbReference>
<accession>A0A0H5ARY7</accession>
<comment type="subcellular location">
    <subcellularLocation>
        <location evidence="1">Endoplasmic reticulum</location>
    </subcellularLocation>
    <subcellularLocation>
        <location evidence="2">Membrane</location>
    </subcellularLocation>
</comment>
<dbReference type="SUPFAM" id="SSF53474">
    <property type="entry name" value="alpha/beta-Hydrolases"/>
    <property type="match status" value="1"/>
</dbReference>
<organism evidence="7 8">
    <name type="scientific">Pseudomonas trivialis</name>
    <dbReference type="NCBI Taxonomy" id="200450"/>
    <lineage>
        <taxon>Bacteria</taxon>
        <taxon>Pseudomonadati</taxon>
        <taxon>Pseudomonadota</taxon>
        <taxon>Gammaproteobacteria</taxon>
        <taxon>Pseudomonadales</taxon>
        <taxon>Pseudomonadaceae</taxon>
        <taxon>Pseudomonas</taxon>
    </lineage>
</organism>
<evidence type="ECO:0000256" key="1">
    <source>
        <dbReference type="ARBA" id="ARBA00004240"/>
    </source>
</evidence>
<evidence type="ECO:0000259" key="5">
    <source>
        <dbReference type="Pfam" id="PF12697"/>
    </source>
</evidence>
<dbReference type="Pfam" id="PF20284">
    <property type="entry name" value="CTD8"/>
    <property type="match status" value="1"/>
</dbReference>
<evidence type="ECO:0000259" key="6">
    <source>
        <dbReference type="Pfam" id="PF20284"/>
    </source>
</evidence>
<dbReference type="PATRIC" id="fig|200450.3.peg.2792"/>
<dbReference type="InterPro" id="IPR046912">
    <property type="entry name" value="ABC-3C_CTD8"/>
</dbReference>
<keyword evidence="3" id="KW-0256">Endoplasmic reticulum</keyword>
<dbReference type="EMBL" id="CP011507">
    <property type="protein sequence ID" value="AKS07092.1"/>
    <property type="molecule type" value="Genomic_DNA"/>
</dbReference>
<dbReference type="InterPro" id="IPR052374">
    <property type="entry name" value="SERAC1"/>
</dbReference>
<dbReference type="InterPro" id="IPR029058">
    <property type="entry name" value="AB_hydrolase_fold"/>
</dbReference>
<name>A0A0H5ARY7_9PSED</name>
<dbReference type="KEGG" id="ptv:AA957_13540"/>
<dbReference type="Pfam" id="PF12697">
    <property type="entry name" value="Abhydrolase_6"/>
    <property type="match status" value="1"/>
</dbReference>
<dbReference type="InterPro" id="IPR000073">
    <property type="entry name" value="AB_hydrolase_1"/>
</dbReference>
<evidence type="ECO:0000256" key="2">
    <source>
        <dbReference type="ARBA" id="ARBA00004370"/>
    </source>
</evidence>
<protein>
    <recommendedName>
        <fullName evidence="9">PGAP1-like protein</fullName>
    </recommendedName>
</protein>
<sequence length="391" mass="44117">MSETKKTVAVVFVHGFTGGSSTWKNVSGEKFKDLLLTESDLSEAFDMVEFEYFSKITDIFHADIIQKAISLFGFRPKVRYNRPLKNLADELRSFIQLNLDEYEGVVLIGHSMGGLICKEVILSHVRGDGPDIIGYGSIAVPHKGSLDSMLFALLNINSKELVPLNYYNSDLNNRWVDKKSTLPESVYIIGQHDQYVPESSGLPFISKFLNIPHDHNTICKPVSKADSAYKAVQKFLKKIAKNTKMQQLSLLTYEEASPDYDKEIFVIKMILCDIGEKGVEDAKESFFNAEIITKAADEDDKKMLLALRVKVISLYRQTFNYHESVGSTANMIFAEVHQKLLSEDRHALEVGANYINFLHKKGLLHQEANKPCTTVTWSNSTTLDDIKAMLK</sequence>
<dbReference type="OrthoDB" id="9814331at2"/>
<evidence type="ECO:0000256" key="3">
    <source>
        <dbReference type="ARBA" id="ARBA00022824"/>
    </source>
</evidence>
<keyword evidence="4" id="KW-0472">Membrane</keyword>
<dbReference type="Gene3D" id="3.40.50.1820">
    <property type="entry name" value="alpha/beta hydrolase"/>
    <property type="match status" value="1"/>
</dbReference>
<reference evidence="8" key="2">
    <citation type="submission" date="2015-05" db="EMBL/GenBank/DDBJ databases">
        <authorList>
            <person name="Swarnkar M.K."/>
            <person name="Vyas P."/>
            <person name="Rahi P."/>
            <person name="Thakur R."/>
            <person name="Thakur N."/>
            <person name="Singh A.K."/>
            <person name="Gulati A."/>
        </authorList>
    </citation>
    <scope>NUCLEOTIDE SEQUENCE [LARGE SCALE GENOMIC DNA]</scope>
    <source>
        <strain evidence="8">745</strain>
    </source>
</reference>
<dbReference type="RefSeq" id="WP_049710656.1">
    <property type="nucleotide sequence ID" value="NZ_CP011507.1"/>
</dbReference>
<feature type="domain" description="AB hydrolase-1" evidence="5">
    <location>
        <begin position="10"/>
        <end position="119"/>
    </location>
</feature>
<gene>
    <name evidence="7" type="ORF">AA957_13540</name>
</gene>
<dbReference type="AlphaFoldDB" id="A0A0H5ARY7"/>